<feature type="signal peptide" evidence="2">
    <location>
        <begin position="1"/>
        <end position="20"/>
    </location>
</feature>
<proteinExistence type="predicted"/>
<feature type="chain" id="PRO_5009162864" description="Flo11 domain-containing protein" evidence="2">
    <location>
        <begin position="21"/>
        <end position="314"/>
    </location>
</feature>
<protein>
    <recommendedName>
        <fullName evidence="3">Flo11 domain-containing protein</fullName>
    </recommendedName>
</protein>
<accession>A0A1E4SM98</accession>
<evidence type="ECO:0000259" key="3">
    <source>
        <dbReference type="PROSITE" id="PS51824"/>
    </source>
</evidence>
<dbReference type="SMART" id="SM01213">
    <property type="entry name" value="Flo11"/>
    <property type="match status" value="1"/>
</dbReference>
<feature type="domain" description="Flo11" evidence="3">
    <location>
        <begin position="44"/>
        <end position="264"/>
    </location>
</feature>
<feature type="region of interest" description="Disordered" evidence="1">
    <location>
        <begin position="262"/>
        <end position="314"/>
    </location>
</feature>
<evidence type="ECO:0000256" key="2">
    <source>
        <dbReference type="SAM" id="SignalP"/>
    </source>
</evidence>
<dbReference type="Pfam" id="PF10182">
    <property type="entry name" value="Flo11"/>
    <property type="match status" value="1"/>
</dbReference>
<keyword evidence="2" id="KW-0732">Signal</keyword>
<evidence type="ECO:0000313" key="4">
    <source>
        <dbReference type="EMBL" id="ODV80654.1"/>
    </source>
</evidence>
<reference evidence="5" key="1">
    <citation type="submission" date="2016-05" db="EMBL/GenBank/DDBJ databases">
        <title>Comparative genomics of biotechnologically important yeasts.</title>
        <authorList>
            <consortium name="DOE Joint Genome Institute"/>
            <person name="Riley R."/>
            <person name="Haridas S."/>
            <person name="Wolfe K.H."/>
            <person name="Lopes M.R."/>
            <person name="Hittinger C.T."/>
            <person name="Goker M."/>
            <person name="Salamov A."/>
            <person name="Wisecaver J."/>
            <person name="Long T.M."/>
            <person name="Aerts A.L."/>
            <person name="Barry K."/>
            <person name="Choi C."/>
            <person name="Clum A."/>
            <person name="Coughlan A.Y."/>
            <person name="Deshpande S."/>
            <person name="Douglass A.P."/>
            <person name="Hanson S.J."/>
            <person name="Klenk H.-P."/>
            <person name="Labutti K."/>
            <person name="Lapidus A."/>
            <person name="Lindquist E."/>
            <person name="Lipzen A."/>
            <person name="Meier-Kolthoff J.P."/>
            <person name="Ohm R.A."/>
            <person name="Otillar R.P."/>
            <person name="Pangilinan J."/>
            <person name="Peng Y."/>
            <person name="Rokas A."/>
            <person name="Rosa C.A."/>
            <person name="Scheuner C."/>
            <person name="Sibirny A.A."/>
            <person name="Slot J.C."/>
            <person name="Stielow J.B."/>
            <person name="Sun H."/>
            <person name="Kurtzman C.P."/>
            <person name="Blackwell M."/>
            <person name="Grigoriev I.V."/>
            <person name="Jeffries T.W."/>
        </authorList>
    </citation>
    <scope>NUCLEOTIDE SEQUENCE [LARGE SCALE GENOMIC DNA]</scope>
    <source>
        <strain evidence="5">NRRL Y-17324</strain>
    </source>
</reference>
<sequence length="314" mass="33747">MRSATLVSIALALAAAPAEATFPFHDSFYDCVPPNSQPWKCQQLNIFAPSSWKRDLDFEEEDFDLEKRTYDLVPKAAFAVSQVDKAENGQYRLTCNYEADQSSELNKYLFPHVKTLGIKNTGVADVNLIGNFKAQVSSCAKWSTTVLVKPSVQNGKCCLPHGFSIEFDFSASLNVDASYWSDVSTVFGNSCSYGFGAGNGLNKVDPTTVFNDVLHGFKKRDGNADKSPSKRTFGALGFLKGCATQKKDLLNFCWDCDCPGTSTSTTKSIPPASSTVKTSSTGSTVKTSSTVPTPPASSTVKTSSTGSTVKTSST</sequence>
<dbReference type="InterPro" id="IPR018789">
    <property type="entry name" value="Flo11"/>
</dbReference>
<gene>
    <name evidence="4" type="ORF">CANTADRAFT_4671</name>
</gene>
<dbReference type="STRING" id="984487.A0A1E4SM98"/>
<name>A0A1E4SM98_9ASCO</name>
<keyword evidence="5" id="KW-1185">Reference proteome</keyword>
<organism evidence="4 5">
    <name type="scientific">Suhomyces tanzawaensis NRRL Y-17324</name>
    <dbReference type="NCBI Taxonomy" id="984487"/>
    <lineage>
        <taxon>Eukaryota</taxon>
        <taxon>Fungi</taxon>
        <taxon>Dikarya</taxon>
        <taxon>Ascomycota</taxon>
        <taxon>Saccharomycotina</taxon>
        <taxon>Pichiomycetes</taxon>
        <taxon>Debaryomycetaceae</taxon>
        <taxon>Suhomyces</taxon>
    </lineage>
</organism>
<feature type="compositionally biased region" description="Polar residues" evidence="1">
    <location>
        <begin position="262"/>
        <end position="272"/>
    </location>
</feature>
<dbReference type="Proteomes" id="UP000094285">
    <property type="component" value="Unassembled WGS sequence"/>
</dbReference>
<dbReference type="EMBL" id="KV453910">
    <property type="protein sequence ID" value="ODV80654.1"/>
    <property type="molecule type" value="Genomic_DNA"/>
</dbReference>
<evidence type="ECO:0000313" key="5">
    <source>
        <dbReference type="Proteomes" id="UP000094285"/>
    </source>
</evidence>
<dbReference type="RefSeq" id="XP_020065776.1">
    <property type="nucleotide sequence ID" value="XM_020209374.1"/>
</dbReference>
<dbReference type="OrthoDB" id="4026661at2759"/>
<dbReference type="PROSITE" id="PS51824">
    <property type="entry name" value="FLO11"/>
    <property type="match status" value="1"/>
</dbReference>
<dbReference type="GeneID" id="30983510"/>
<feature type="non-terminal residue" evidence="4">
    <location>
        <position position="314"/>
    </location>
</feature>
<feature type="compositionally biased region" description="Low complexity" evidence="1">
    <location>
        <begin position="273"/>
        <end position="314"/>
    </location>
</feature>
<dbReference type="AlphaFoldDB" id="A0A1E4SM98"/>
<evidence type="ECO:0000256" key="1">
    <source>
        <dbReference type="SAM" id="MobiDB-lite"/>
    </source>
</evidence>